<dbReference type="GO" id="GO:0006397">
    <property type="term" value="P:mRNA processing"/>
    <property type="evidence" value="ECO:0007669"/>
    <property type="project" value="UniProtKB-KW"/>
</dbReference>
<reference evidence="12 13" key="1">
    <citation type="journal article" date="2019" name="Mol. Biol. Evol.">
        <title>Blast fungal genomes show frequent chromosomal changes, gene gains and losses, and effector gene turnover.</title>
        <authorList>
            <person name="Gomez Luciano L.B."/>
            <person name="Jason Tsai I."/>
            <person name="Chuma I."/>
            <person name="Tosa Y."/>
            <person name="Chen Y.H."/>
            <person name="Li J.Y."/>
            <person name="Li M.Y."/>
            <person name="Jade Lu M.Y."/>
            <person name="Nakayashiki H."/>
            <person name="Li W.H."/>
        </authorList>
    </citation>
    <scope>NUCLEOTIDE SEQUENCE [LARGE SCALE GENOMIC DNA]</scope>
    <source>
        <strain evidence="12">MZ5-1-6</strain>
    </source>
</reference>
<dbReference type="InterPro" id="IPR034082">
    <property type="entry name" value="R3H_G-patch"/>
</dbReference>
<feature type="compositionally biased region" description="Basic and acidic residues" evidence="9">
    <location>
        <begin position="179"/>
        <end position="190"/>
    </location>
</feature>
<feature type="compositionally biased region" description="Acidic residues" evidence="9">
    <location>
        <begin position="191"/>
        <end position="201"/>
    </location>
</feature>
<gene>
    <name evidence="12" type="ORF">PoMZ_07485</name>
</gene>
<keyword evidence="6" id="KW-0507">mRNA processing</keyword>
<feature type="domain" description="R3H" evidence="11">
    <location>
        <begin position="516"/>
        <end position="578"/>
    </location>
</feature>
<feature type="compositionally biased region" description="Acidic residues" evidence="9">
    <location>
        <begin position="282"/>
        <end position="295"/>
    </location>
</feature>
<dbReference type="GO" id="GO:0008380">
    <property type="term" value="P:RNA splicing"/>
    <property type="evidence" value="ECO:0007669"/>
    <property type="project" value="UniProtKB-KW"/>
</dbReference>
<evidence type="ECO:0000256" key="9">
    <source>
        <dbReference type="SAM" id="MobiDB-lite"/>
    </source>
</evidence>
<organism evidence="12 13">
    <name type="scientific">Pyricularia oryzae</name>
    <name type="common">Rice blast fungus</name>
    <name type="synonym">Magnaporthe oryzae</name>
    <dbReference type="NCBI Taxonomy" id="318829"/>
    <lineage>
        <taxon>Eukaryota</taxon>
        <taxon>Fungi</taxon>
        <taxon>Dikarya</taxon>
        <taxon>Ascomycota</taxon>
        <taxon>Pezizomycotina</taxon>
        <taxon>Sordariomycetes</taxon>
        <taxon>Sordariomycetidae</taxon>
        <taxon>Magnaporthales</taxon>
        <taxon>Pyriculariaceae</taxon>
        <taxon>Pyricularia</taxon>
    </lineage>
</organism>
<protein>
    <recommendedName>
        <fullName evidence="4">Protein SQS1</fullName>
    </recommendedName>
</protein>
<feature type="region of interest" description="Disordered" evidence="9">
    <location>
        <begin position="602"/>
        <end position="644"/>
    </location>
</feature>
<feature type="region of interest" description="Disordered" evidence="9">
    <location>
        <begin position="179"/>
        <end position="301"/>
    </location>
</feature>
<dbReference type="Gene3D" id="3.30.1370.50">
    <property type="entry name" value="R3H-like domain"/>
    <property type="match status" value="1"/>
</dbReference>
<dbReference type="Pfam" id="PF01585">
    <property type="entry name" value="G-patch"/>
    <property type="match status" value="1"/>
</dbReference>
<feature type="region of interest" description="Disordered" evidence="9">
    <location>
        <begin position="317"/>
        <end position="361"/>
    </location>
</feature>
<dbReference type="CDD" id="cd02646">
    <property type="entry name" value="R3H_G-patch"/>
    <property type="match status" value="1"/>
</dbReference>
<dbReference type="PROSITE" id="PS51061">
    <property type="entry name" value="R3H"/>
    <property type="match status" value="1"/>
</dbReference>
<dbReference type="SMART" id="SM00443">
    <property type="entry name" value="G_patch"/>
    <property type="match status" value="1"/>
</dbReference>
<keyword evidence="8" id="KW-0539">Nucleus</keyword>
<feature type="domain" description="G-patch" evidence="10">
    <location>
        <begin position="639"/>
        <end position="682"/>
    </location>
</feature>
<dbReference type="AlphaFoldDB" id="A0A4P7NFD7"/>
<evidence type="ECO:0000259" key="11">
    <source>
        <dbReference type="PROSITE" id="PS51061"/>
    </source>
</evidence>
<evidence type="ECO:0000256" key="5">
    <source>
        <dbReference type="ARBA" id="ARBA00022490"/>
    </source>
</evidence>
<sequence>MAPSRAGRGRGRGRGGRPPGAGGRGPYNASAQAMDSFLAGAMNEFSMRDEARNTARDHLKWNSDERLRYRPVTFISAGLIEPLKEFQVDDKSANDNKKEDASPAETSSMPSKSQDHLDSAPSLPTDTQIPTPSVQEGSIKPISSPVRAQASSAVKPGTFDVTHGDTLFMLDTVGDKTLRKESKKPLKIEFKEDDDPAADDTDSSHEVVLFKGRAAPRKPPVPSQSRVQESRKDIELFVKTQSERLHVSATVEKARLAPTRPMDKPPRKQNPGHSPSRKADPSDSEGDNEDDEDAVLADYMENMDGRDDLIAHHRKFASRDIGGSDGDVVIRADSDSDNLSDSDDDEIGDGESPIDDPMSAEDDMAADIDDAELARLLAKQEELGLLGDELVLFDGAVSGRDAPTRRPRRNKARTPKQKATASHQPDSAKTVADAFDDLDLMDWDHMNSLRKKPKGKHGALKLTNEDAALQAIMDATYEKDRLKKKERKREREELRAKGLLGKNPNPDDPRVKFVDGINITELREEFTRFLLTLDQVLTLPPMDASARKVVHEIAMKLGVKSKSTGKGDQRRPVLHRTKTTSLYSIEVMDRAFARINRRHFPRLDKRSRGGGGNRGGGAHASIKYRDGEVVGGSAPELGETNKGRTMLEKMGWSKGMGLGALDNKGILEPVAHVVKTSKAGLG</sequence>
<feature type="region of interest" description="Disordered" evidence="9">
    <location>
        <begin position="398"/>
        <end position="428"/>
    </location>
</feature>
<dbReference type="InterPro" id="IPR036867">
    <property type="entry name" value="R3H_dom_sf"/>
</dbReference>
<dbReference type="InterPro" id="IPR001374">
    <property type="entry name" value="R3H_dom"/>
</dbReference>
<feature type="compositionally biased region" description="Gly residues" evidence="9">
    <location>
        <begin position="16"/>
        <end position="25"/>
    </location>
</feature>
<accession>A0A4P7NFD7</accession>
<evidence type="ECO:0000256" key="7">
    <source>
        <dbReference type="ARBA" id="ARBA00023187"/>
    </source>
</evidence>
<evidence type="ECO:0000259" key="10">
    <source>
        <dbReference type="PROSITE" id="PS50174"/>
    </source>
</evidence>
<keyword evidence="7" id="KW-0508">mRNA splicing</keyword>
<evidence type="ECO:0000256" key="2">
    <source>
        <dbReference type="ARBA" id="ARBA00004496"/>
    </source>
</evidence>
<feature type="compositionally biased region" description="Acidic residues" evidence="9">
    <location>
        <begin position="335"/>
        <end position="361"/>
    </location>
</feature>
<dbReference type="SMART" id="SM00393">
    <property type="entry name" value="R3H"/>
    <property type="match status" value="1"/>
</dbReference>
<evidence type="ECO:0000256" key="4">
    <source>
        <dbReference type="ARBA" id="ARBA00018964"/>
    </source>
</evidence>
<dbReference type="GO" id="GO:0005737">
    <property type="term" value="C:cytoplasm"/>
    <property type="evidence" value="ECO:0007669"/>
    <property type="project" value="UniProtKB-SubCell"/>
</dbReference>
<dbReference type="EMBL" id="CP034207">
    <property type="protein sequence ID" value="QBZ60543.1"/>
    <property type="molecule type" value="Genomic_DNA"/>
</dbReference>
<dbReference type="InterPro" id="IPR000467">
    <property type="entry name" value="G_patch_dom"/>
</dbReference>
<dbReference type="Pfam" id="PF01424">
    <property type="entry name" value="R3H"/>
    <property type="match status" value="1"/>
</dbReference>
<feature type="compositionally biased region" description="Basic residues" evidence="9">
    <location>
        <begin position="405"/>
        <end position="416"/>
    </location>
</feature>
<evidence type="ECO:0000256" key="1">
    <source>
        <dbReference type="ARBA" id="ARBA00004123"/>
    </source>
</evidence>
<feature type="compositionally biased region" description="Gly residues" evidence="9">
    <location>
        <begin position="609"/>
        <end position="618"/>
    </location>
</feature>
<comment type="subcellular location">
    <subcellularLocation>
        <location evidence="2">Cytoplasm</location>
    </subcellularLocation>
    <subcellularLocation>
        <location evidence="1">Nucleus</location>
    </subcellularLocation>
</comment>
<evidence type="ECO:0000256" key="3">
    <source>
        <dbReference type="ARBA" id="ARBA00010306"/>
    </source>
</evidence>
<dbReference type="Proteomes" id="UP000294847">
    <property type="component" value="Chromosome 4"/>
</dbReference>
<evidence type="ECO:0000256" key="8">
    <source>
        <dbReference type="ARBA" id="ARBA00023242"/>
    </source>
</evidence>
<proteinExistence type="inferred from homology"/>
<dbReference type="PROSITE" id="PS50174">
    <property type="entry name" value="G_PATCH"/>
    <property type="match status" value="1"/>
</dbReference>
<comment type="similarity">
    <text evidence="3">Belongs to the SQS1 family.</text>
</comment>
<feature type="compositionally biased region" description="Basic and acidic residues" evidence="9">
    <location>
        <begin position="87"/>
        <end position="101"/>
    </location>
</feature>
<feature type="region of interest" description="Disordered" evidence="9">
    <location>
        <begin position="1"/>
        <end position="29"/>
    </location>
</feature>
<feature type="region of interest" description="Disordered" evidence="9">
    <location>
        <begin position="87"/>
        <end position="161"/>
    </location>
</feature>
<dbReference type="PANTHER" id="PTHR14195">
    <property type="entry name" value="G PATCH DOMAIN CONTAINING PROTEIN 2"/>
    <property type="match status" value="1"/>
</dbReference>
<evidence type="ECO:0000313" key="13">
    <source>
        <dbReference type="Proteomes" id="UP000294847"/>
    </source>
</evidence>
<feature type="compositionally biased region" description="Polar residues" evidence="9">
    <location>
        <begin position="417"/>
        <end position="427"/>
    </location>
</feature>
<dbReference type="InterPro" id="IPR051189">
    <property type="entry name" value="Splicing_assoc_domain"/>
</dbReference>
<evidence type="ECO:0000313" key="12">
    <source>
        <dbReference type="EMBL" id="QBZ60543.1"/>
    </source>
</evidence>
<dbReference type="GO" id="GO:0005634">
    <property type="term" value="C:nucleus"/>
    <property type="evidence" value="ECO:0007669"/>
    <property type="project" value="UniProtKB-SubCell"/>
</dbReference>
<name>A0A4P7NFD7_PYROR</name>
<dbReference type="GO" id="GO:0003676">
    <property type="term" value="F:nucleic acid binding"/>
    <property type="evidence" value="ECO:0007669"/>
    <property type="project" value="UniProtKB-UniRule"/>
</dbReference>
<evidence type="ECO:0000256" key="6">
    <source>
        <dbReference type="ARBA" id="ARBA00022664"/>
    </source>
</evidence>
<feature type="compositionally biased region" description="Polar residues" evidence="9">
    <location>
        <begin position="122"/>
        <end position="136"/>
    </location>
</feature>
<feature type="compositionally biased region" description="Basic and acidic residues" evidence="9">
    <location>
        <begin position="228"/>
        <end position="246"/>
    </location>
</feature>
<dbReference type="SUPFAM" id="SSF82708">
    <property type="entry name" value="R3H domain"/>
    <property type="match status" value="1"/>
</dbReference>
<keyword evidence="5" id="KW-0963">Cytoplasm</keyword>